<comment type="caution">
    <text evidence="4">The sequence shown here is derived from an EMBL/GenBank/DDBJ whole genome shotgun (WGS) entry which is preliminary data.</text>
</comment>
<proteinExistence type="predicted"/>
<dbReference type="Gene3D" id="3.10.20.310">
    <property type="entry name" value="membrane protein fhac"/>
    <property type="match status" value="1"/>
</dbReference>
<evidence type="ECO:0000256" key="1">
    <source>
        <dbReference type="ARBA" id="ARBA00004370"/>
    </source>
</evidence>
<protein>
    <recommendedName>
        <fullName evidence="3">POTRA domain-containing protein</fullName>
    </recommendedName>
</protein>
<dbReference type="Pfam" id="PF07244">
    <property type="entry name" value="POTRA"/>
    <property type="match status" value="1"/>
</dbReference>
<dbReference type="Pfam" id="PF01103">
    <property type="entry name" value="Omp85"/>
    <property type="match status" value="1"/>
</dbReference>
<dbReference type="InterPro" id="IPR034746">
    <property type="entry name" value="POTRA"/>
</dbReference>
<sequence>MSRSATTPCCATSISEPTGEVLISILLLWLGGLLRAVPTASPVPAAPTSVAAPDSLRRSVADSLLHVQCAGYSSLRVGRILFVGNRVTKEAVLRAELDFRENDTLAAATVSRRLEANRRRLFNLQLFHQVLVQPVCRDGELTILYSVQERWYIFPVPIFSLADRNFRSWLDRSDRWQRVDYGLHLVRRNFRGRNEQLLANLQLGFNRKYELFYEAPGYGRRRRVGFGAGYSYYRSHALDYATVADRLQNLRQEQDFPIERQYVTAGIRWRRTVQHLTALDVSYHHERVSDSVLYYNPRYFLSGPQREYLEFGLVSTLNQRNTFAYPLTGQYAQLGVTYRAFLTGRTPNSLTLRGRYARYVALGGPLYYSAGATAQLRFARSIAYPDDRAFGYDVLVRGYDAYVIEGRHLGLLQQGLTYRLLDLGKLQLDGLPSTRFNTIPLVFYLNTFADVGYVRQPNVTAANVLPNRVLASAGIALHLVTYYDWVFTLEYTRNREQQGGFFFRSQFPI</sequence>
<accession>A0A3R9MMM8</accession>
<name>A0A3R9MMM8_9BACT</name>
<dbReference type="Proteomes" id="UP000273500">
    <property type="component" value="Unassembled WGS sequence"/>
</dbReference>
<dbReference type="GO" id="GO:0019867">
    <property type="term" value="C:outer membrane"/>
    <property type="evidence" value="ECO:0007669"/>
    <property type="project" value="InterPro"/>
</dbReference>
<dbReference type="InterPro" id="IPR010827">
    <property type="entry name" value="BamA/TamA_POTRA"/>
</dbReference>
<reference evidence="4 5" key="1">
    <citation type="submission" date="2018-12" db="EMBL/GenBank/DDBJ databases">
        <authorList>
            <person name="Feng G."/>
            <person name="Zhu H."/>
        </authorList>
    </citation>
    <scope>NUCLEOTIDE SEQUENCE [LARGE SCALE GENOMIC DNA]</scope>
    <source>
        <strain evidence="4 5">KCTC 12533</strain>
    </source>
</reference>
<keyword evidence="5" id="KW-1185">Reference proteome</keyword>
<dbReference type="Gene3D" id="2.40.160.50">
    <property type="entry name" value="membrane protein fhac: a member of the omp85/tpsb transporter family"/>
    <property type="match status" value="1"/>
</dbReference>
<dbReference type="AlphaFoldDB" id="A0A3R9MMM8"/>
<keyword evidence="2" id="KW-0472">Membrane</keyword>
<dbReference type="InterPro" id="IPR000184">
    <property type="entry name" value="Bac_surfAg_D15"/>
</dbReference>
<dbReference type="PROSITE" id="PS51779">
    <property type="entry name" value="POTRA"/>
    <property type="match status" value="1"/>
</dbReference>
<evidence type="ECO:0000256" key="2">
    <source>
        <dbReference type="ARBA" id="ARBA00023136"/>
    </source>
</evidence>
<organism evidence="4 5">
    <name type="scientific">Hymenobacter rigui</name>
    <dbReference type="NCBI Taxonomy" id="334424"/>
    <lineage>
        <taxon>Bacteria</taxon>
        <taxon>Pseudomonadati</taxon>
        <taxon>Bacteroidota</taxon>
        <taxon>Cytophagia</taxon>
        <taxon>Cytophagales</taxon>
        <taxon>Hymenobacteraceae</taxon>
        <taxon>Hymenobacter</taxon>
    </lineage>
</organism>
<feature type="domain" description="POTRA" evidence="3">
    <location>
        <begin position="75"/>
        <end position="150"/>
    </location>
</feature>
<dbReference type="EMBL" id="RWIT01000003">
    <property type="protein sequence ID" value="RSK49346.1"/>
    <property type="molecule type" value="Genomic_DNA"/>
</dbReference>
<comment type="subcellular location">
    <subcellularLocation>
        <location evidence="1">Membrane</location>
    </subcellularLocation>
</comment>
<gene>
    <name evidence="4" type="ORF">EI291_07570</name>
</gene>
<evidence type="ECO:0000259" key="3">
    <source>
        <dbReference type="PROSITE" id="PS51779"/>
    </source>
</evidence>
<evidence type="ECO:0000313" key="4">
    <source>
        <dbReference type="EMBL" id="RSK49346.1"/>
    </source>
</evidence>
<evidence type="ECO:0000313" key="5">
    <source>
        <dbReference type="Proteomes" id="UP000273500"/>
    </source>
</evidence>
<dbReference type="OrthoDB" id="9768717at2"/>